<organism evidence="2 3">
    <name type="scientific">Haloferax massiliensis</name>
    <dbReference type="NCBI Taxonomy" id="1476858"/>
    <lineage>
        <taxon>Archaea</taxon>
        <taxon>Methanobacteriati</taxon>
        <taxon>Methanobacteriota</taxon>
        <taxon>Stenosarchaea group</taxon>
        <taxon>Halobacteria</taxon>
        <taxon>Halobacteriales</taxon>
        <taxon>Haloferacaceae</taxon>
        <taxon>Haloferax</taxon>
    </lineage>
</organism>
<dbReference type="Proteomes" id="UP000198902">
    <property type="component" value="Unassembled WGS sequence"/>
</dbReference>
<reference evidence="3" key="1">
    <citation type="submission" date="2015-03" db="EMBL/GenBank/DDBJ databases">
        <authorList>
            <person name="Urmite Genomes"/>
        </authorList>
    </citation>
    <scope>NUCLEOTIDE SEQUENCE [LARGE SCALE GENOMIC DNA]</scope>
    <source>
        <strain evidence="3">Arc-Hr</strain>
    </source>
</reference>
<protein>
    <submittedName>
        <fullName evidence="2">PD-(D/E)XK nuclease superfamily protein</fullName>
    </submittedName>
</protein>
<dbReference type="EMBL" id="CSTE01000001">
    <property type="protein sequence ID" value="CQR49023.1"/>
    <property type="molecule type" value="Genomic_DNA"/>
</dbReference>
<sequence>MLSEESDIVDSVIERVSATHFQEWRKDQRVSENIREGRVWLNKPPTEKPPEQHSPSQLYQCHRKIVYRQLNTPEESGDPDGIFWTGSKFEEEVAMPYLQAVVRDLAYVRNSMWVDYTIEGEHGEIRIRGETDPVIVNAESEPLLLTEIKTKQSIVGLSEPNDHHLAQLFAYMEGLSRKWETEIRDGLVIYGDRTTLAIKVFHIQFDADWWYRAVVKWAKTHTEYRLNRRLPPPDPEFNWECNFCSYKHRCGQASDTIFADVGAVGFLPLFDQYPEEKVKKYLEAHEGSKLIPTLAHQFPDLADRFDVHPWRCQRCSVTHAFESVGWDGNTEEPPICPTCIKDGIPVSMVEPDPESQQVVTEDE</sequence>
<evidence type="ECO:0000313" key="3">
    <source>
        <dbReference type="Proteomes" id="UP000198902"/>
    </source>
</evidence>
<keyword evidence="3" id="KW-1185">Reference proteome</keyword>
<evidence type="ECO:0000313" key="2">
    <source>
        <dbReference type="EMBL" id="CQR49023.1"/>
    </source>
</evidence>
<accession>A0A0D6JN47</accession>
<dbReference type="RefSeq" id="WP_209446880.1">
    <property type="nucleotide sequence ID" value="NZ_CABLRR010000001.1"/>
</dbReference>
<dbReference type="AlphaFoldDB" id="A0A0D6JN47"/>
<name>A0A0D6JN47_9EURY</name>
<gene>
    <name evidence="2" type="ORF">BN996_00478</name>
</gene>
<dbReference type="InterPro" id="IPR038726">
    <property type="entry name" value="PDDEXK_AddAB-type"/>
</dbReference>
<feature type="domain" description="PD-(D/E)XK endonuclease-like" evidence="1">
    <location>
        <begin position="88"/>
        <end position="250"/>
    </location>
</feature>
<dbReference type="Gene3D" id="3.90.320.10">
    <property type="match status" value="1"/>
</dbReference>
<dbReference type="Pfam" id="PF12705">
    <property type="entry name" value="PDDEXK_1"/>
    <property type="match status" value="1"/>
</dbReference>
<dbReference type="InterPro" id="IPR011604">
    <property type="entry name" value="PDDEXK-like_dom_sf"/>
</dbReference>
<proteinExistence type="predicted"/>
<evidence type="ECO:0000259" key="1">
    <source>
        <dbReference type="Pfam" id="PF12705"/>
    </source>
</evidence>